<protein>
    <submittedName>
        <fullName evidence="4">Uncharacterized protein</fullName>
    </submittedName>
</protein>
<evidence type="ECO:0000256" key="3">
    <source>
        <dbReference type="PROSITE-ProRule" id="PRU00023"/>
    </source>
</evidence>
<name>A0A7H8QIS1_TALRU</name>
<dbReference type="PANTHER" id="PTHR24198">
    <property type="entry name" value="ANKYRIN REPEAT AND PROTEIN KINASE DOMAIN-CONTAINING PROTEIN"/>
    <property type="match status" value="1"/>
</dbReference>
<keyword evidence="2 3" id="KW-0040">ANK repeat</keyword>
<dbReference type="InterPro" id="IPR036770">
    <property type="entry name" value="Ankyrin_rpt-contain_sf"/>
</dbReference>
<dbReference type="SUPFAM" id="SSF48403">
    <property type="entry name" value="Ankyrin repeat"/>
    <property type="match status" value="1"/>
</dbReference>
<dbReference type="AlphaFoldDB" id="A0A7H8QIS1"/>
<dbReference type="PANTHER" id="PTHR24198:SF165">
    <property type="entry name" value="ANKYRIN REPEAT-CONTAINING PROTEIN-RELATED"/>
    <property type="match status" value="1"/>
</dbReference>
<dbReference type="GeneID" id="55988457"/>
<dbReference type="InterPro" id="IPR002110">
    <property type="entry name" value="Ankyrin_rpt"/>
</dbReference>
<dbReference type="Proteomes" id="UP000509510">
    <property type="component" value="Chromosome I"/>
</dbReference>
<reference evidence="5" key="1">
    <citation type="submission" date="2020-06" db="EMBL/GenBank/DDBJ databases">
        <title>A chromosome-scale genome assembly of Talaromyces rugulosus W13939.</title>
        <authorList>
            <person name="Wang B."/>
            <person name="Guo L."/>
            <person name="Ye K."/>
            <person name="Wang L."/>
        </authorList>
    </citation>
    <scope>NUCLEOTIDE SEQUENCE [LARGE SCALE GENOMIC DNA]</scope>
    <source>
        <strain evidence="5">W13939</strain>
    </source>
</reference>
<feature type="repeat" description="ANK" evidence="3">
    <location>
        <begin position="140"/>
        <end position="172"/>
    </location>
</feature>
<keyword evidence="1" id="KW-0677">Repeat</keyword>
<organism evidence="4 5">
    <name type="scientific">Talaromyces rugulosus</name>
    <name type="common">Penicillium rugulosum</name>
    <dbReference type="NCBI Taxonomy" id="121627"/>
    <lineage>
        <taxon>Eukaryota</taxon>
        <taxon>Fungi</taxon>
        <taxon>Dikarya</taxon>
        <taxon>Ascomycota</taxon>
        <taxon>Pezizomycotina</taxon>
        <taxon>Eurotiomycetes</taxon>
        <taxon>Eurotiomycetidae</taxon>
        <taxon>Eurotiales</taxon>
        <taxon>Trichocomaceae</taxon>
        <taxon>Talaromyces</taxon>
        <taxon>Talaromyces sect. Islandici</taxon>
    </lineage>
</organism>
<dbReference type="KEGG" id="trg:TRUGW13939_00944"/>
<dbReference type="SMART" id="SM00248">
    <property type="entry name" value="ANK"/>
    <property type="match status" value="4"/>
</dbReference>
<dbReference type="EMBL" id="CP055898">
    <property type="protein sequence ID" value="QKX53864.1"/>
    <property type="molecule type" value="Genomic_DNA"/>
</dbReference>
<evidence type="ECO:0000256" key="2">
    <source>
        <dbReference type="ARBA" id="ARBA00023043"/>
    </source>
</evidence>
<gene>
    <name evidence="4" type="ORF">TRUGW13939_00944</name>
</gene>
<evidence type="ECO:0000313" key="5">
    <source>
        <dbReference type="Proteomes" id="UP000509510"/>
    </source>
</evidence>
<accession>A0A7H8QIS1</accession>
<dbReference type="Gene3D" id="1.25.40.20">
    <property type="entry name" value="Ankyrin repeat-containing domain"/>
    <property type="match status" value="2"/>
</dbReference>
<dbReference type="RefSeq" id="XP_035340043.1">
    <property type="nucleotide sequence ID" value="XM_035484150.1"/>
</dbReference>
<dbReference type="Pfam" id="PF12796">
    <property type="entry name" value="Ank_2"/>
    <property type="match status" value="1"/>
</dbReference>
<sequence length="483" mass="53834">MDYSQFYLPKPDPIFNSLPTETLFVIIDYLALQHEIEKVSRDLLALSRASRRLGEITTPFIFTHNVKNKGGSALGRAAWLQDRKAMEKLIRLGASISSDIAGYPLSMAIKRGDANTLKFLLALSTADEAKNALWQGVNLTRDTVLHQAIFYADVPCIKVLMEAGADPTFRNTKYRQAIELILKSPREDLVGGYTEIVNFLLAKNSSWLITLPSCGIPVGIKHKTCLAKAAERGLTEIMKSIIDSNVAAGNDLEVNAAVSYEDKVGRTPLTLICDASKWPSDQKECDEYLVVVKLLLRHGSDPYAALSWSCGSPISLADEDQPKWHMIRLQRDVVRVLIEQRDIIVRRLGRPRHEQLSYFNALEKFLRTVGFYLRNTLKTTELARPVGLGNFGMPTSRAALLSEVERLTTPCSDWKCESSQIFEALREVFQLLVKNVGDRVNTVCGTAQSTLLQFPGLLGCLPLLFCLIKGLMCTKKTYLGGIH</sequence>
<proteinExistence type="predicted"/>
<dbReference type="OrthoDB" id="341259at2759"/>
<evidence type="ECO:0000256" key="1">
    <source>
        <dbReference type="ARBA" id="ARBA00022737"/>
    </source>
</evidence>
<keyword evidence="5" id="KW-1185">Reference proteome</keyword>
<dbReference type="PROSITE" id="PS50088">
    <property type="entry name" value="ANK_REPEAT"/>
    <property type="match status" value="1"/>
</dbReference>
<evidence type="ECO:0000313" key="4">
    <source>
        <dbReference type="EMBL" id="QKX53864.1"/>
    </source>
</evidence>